<evidence type="ECO:0000313" key="2">
    <source>
        <dbReference type="Proteomes" id="UP001595833"/>
    </source>
</evidence>
<organism evidence="1 2">
    <name type="scientific">Saccharothrix xinjiangensis</name>
    <dbReference type="NCBI Taxonomy" id="204798"/>
    <lineage>
        <taxon>Bacteria</taxon>
        <taxon>Bacillati</taxon>
        <taxon>Actinomycetota</taxon>
        <taxon>Actinomycetes</taxon>
        <taxon>Pseudonocardiales</taxon>
        <taxon>Pseudonocardiaceae</taxon>
        <taxon>Saccharothrix</taxon>
    </lineage>
</organism>
<evidence type="ECO:0000313" key="1">
    <source>
        <dbReference type="EMBL" id="MFC5053583.1"/>
    </source>
</evidence>
<proteinExistence type="predicted"/>
<gene>
    <name evidence="1" type="ORF">ACFPFM_07410</name>
</gene>
<name>A0ABV9XVY9_9PSEU</name>
<keyword evidence="2" id="KW-1185">Reference proteome</keyword>
<comment type="caution">
    <text evidence="1">The sequence shown here is derived from an EMBL/GenBank/DDBJ whole genome shotgun (WGS) entry which is preliminary data.</text>
</comment>
<dbReference type="EMBL" id="JBHSJB010000007">
    <property type="protein sequence ID" value="MFC5053583.1"/>
    <property type="molecule type" value="Genomic_DNA"/>
</dbReference>
<sequence length="86" mass="9631">MSTTAVRALPRVLVPDLLLVAISHDSYNFCRIPSAAVLRQPLTKNTVRRYPHYFLAGGLVPGPGYQRARQTLCPHQYYLTDSCPNC</sequence>
<reference evidence="2" key="1">
    <citation type="journal article" date="2019" name="Int. J. Syst. Evol. Microbiol.">
        <title>The Global Catalogue of Microorganisms (GCM) 10K type strain sequencing project: providing services to taxonomists for standard genome sequencing and annotation.</title>
        <authorList>
            <consortium name="The Broad Institute Genomics Platform"/>
            <consortium name="The Broad Institute Genome Sequencing Center for Infectious Disease"/>
            <person name="Wu L."/>
            <person name="Ma J."/>
        </authorList>
    </citation>
    <scope>NUCLEOTIDE SEQUENCE [LARGE SCALE GENOMIC DNA]</scope>
    <source>
        <strain evidence="2">KCTC 12848</strain>
    </source>
</reference>
<evidence type="ECO:0008006" key="3">
    <source>
        <dbReference type="Google" id="ProtNLM"/>
    </source>
</evidence>
<protein>
    <recommendedName>
        <fullName evidence="3">Secreted protein</fullName>
    </recommendedName>
</protein>
<accession>A0ABV9XVY9</accession>
<dbReference type="Proteomes" id="UP001595833">
    <property type="component" value="Unassembled WGS sequence"/>
</dbReference>
<dbReference type="RefSeq" id="WP_344036439.1">
    <property type="nucleotide sequence ID" value="NZ_BAAAKE010000005.1"/>
</dbReference>